<evidence type="ECO:0000256" key="4">
    <source>
        <dbReference type="ARBA" id="ARBA00022614"/>
    </source>
</evidence>
<evidence type="ECO:0000256" key="5">
    <source>
        <dbReference type="ARBA" id="ARBA00022692"/>
    </source>
</evidence>
<evidence type="ECO:0000256" key="12">
    <source>
        <dbReference type="SAM" id="Phobius"/>
    </source>
</evidence>
<dbReference type="Proteomes" id="UP000436088">
    <property type="component" value="Unassembled WGS sequence"/>
</dbReference>
<dbReference type="InterPro" id="IPR032675">
    <property type="entry name" value="LRR_dom_sf"/>
</dbReference>
<evidence type="ECO:0000256" key="9">
    <source>
        <dbReference type="ARBA" id="ARBA00023170"/>
    </source>
</evidence>
<keyword evidence="7 12" id="KW-1133">Transmembrane helix</keyword>
<name>A0A6A3AJP9_HIBSY</name>
<evidence type="ECO:0000256" key="11">
    <source>
        <dbReference type="SAM" id="MobiDB-lite"/>
    </source>
</evidence>
<feature type="transmembrane region" description="Helical" evidence="12">
    <location>
        <begin position="269"/>
        <end position="293"/>
    </location>
</feature>
<evidence type="ECO:0000256" key="2">
    <source>
        <dbReference type="ARBA" id="ARBA00009592"/>
    </source>
</evidence>
<keyword evidence="5 12" id="KW-0812">Transmembrane</keyword>
<dbReference type="PANTHER" id="PTHR27004:SF181">
    <property type="entry name" value="TOLL-LIKE RECEPTOR 8"/>
    <property type="match status" value="1"/>
</dbReference>
<evidence type="ECO:0000256" key="3">
    <source>
        <dbReference type="ARBA" id="ARBA00022475"/>
    </source>
</evidence>
<dbReference type="GO" id="GO:0005886">
    <property type="term" value="C:plasma membrane"/>
    <property type="evidence" value="ECO:0007669"/>
    <property type="project" value="UniProtKB-SubCell"/>
</dbReference>
<keyword evidence="14" id="KW-1185">Reference proteome</keyword>
<keyword evidence="10" id="KW-0325">Glycoprotein</keyword>
<dbReference type="PANTHER" id="PTHR27004">
    <property type="entry name" value="RECEPTOR-LIKE PROTEIN 12 ISOFORM X1"/>
    <property type="match status" value="1"/>
</dbReference>
<accession>A0A6A3AJP9</accession>
<dbReference type="SUPFAM" id="SSF52058">
    <property type="entry name" value="L domain-like"/>
    <property type="match status" value="1"/>
</dbReference>
<evidence type="ECO:0000256" key="7">
    <source>
        <dbReference type="ARBA" id="ARBA00022989"/>
    </source>
</evidence>
<gene>
    <name evidence="13" type="ORF">F3Y22_tig00110478pilonHSYRG00181</name>
</gene>
<sequence length="381" mass="42045">MSDVVPTSFLNMSSSLKQLGVFACKLQGEFPSEIFQLGYLEYLDLGSIPASLGNLTESPLQVLEPTIVQPHTPYFFTSWLFTLPFLDHSHNRNNFRGNVPACVGNSSFFISTINLKKNNVSGKIPDFYVHGYRLNVLSLNDNQLEGSLAFNFLPKSACSQGCKNLKNMVFRSYIEGGIIPNSIGELWAIQVLNLSCNGFSGHIPLLNFSHNNLMGLIPNGKQFNTFEKIPTWETWGYVASPDKEMRQWPGPEPPSPKSKKDGGGSAVSFFWKLVLMGYASGVVVGISTAYIVFTAGRPRCLEIRHSFSYQLSYIVVGTEAGGRCTVACSWKDLARKSLFSGFNFSVNDLKIGYVCGTMLSKLKPREADEQESSPDNCCQGA</sequence>
<organism evidence="13 14">
    <name type="scientific">Hibiscus syriacus</name>
    <name type="common">Rose of Sharon</name>
    <dbReference type="NCBI Taxonomy" id="106335"/>
    <lineage>
        <taxon>Eukaryota</taxon>
        <taxon>Viridiplantae</taxon>
        <taxon>Streptophyta</taxon>
        <taxon>Embryophyta</taxon>
        <taxon>Tracheophyta</taxon>
        <taxon>Spermatophyta</taxon>
        <taxon>Magnoliopsida</taxon>
        <taxon>eudicotyledons</taxon>
        <taxon>Gunneridae</taxon>
        <taxon>Pentapetalae</taxon>
        <taxon>rosids</taxon>
        <taxon>malvids</taxon>
        <taxon>Malvales</taxon>
        <taxon>Malvaceae</taxon>
        <taxon>Malvoideae</taxon>
        <taxon>Hibiscus</taxon>
    </lineage>
</organism>
<keyword evidence="8 12" id="KW-0472">Membrane</keyword>
<evidence type="ECO:0000313" key="14">
    <source>
        <dbReference type="Proteomes" id="UP000436088"/>
    </source>
</evidence>
<evidence type="ECO:0000256" key="8">
    <source>
        <dbReference type="ARBA" id="ARBA00023136"/>
    </source>
</evidence>
<comment type="similarity">
    <text evidence="2">Belongs to the RLP family.</text>
</comment>
<evidence type="ECO:0000313" key="13">
    <source>
        <dbReference type="EMBL" id="KAE8702992.1"/>
    </source>
</evidence>
<dbReference type="EMBL" id="VEPZ02001004">
    <property type="protein sequence ID" value="KAE8702992.1"/>
    <property type="molecule type" value="Genomic_DNA"/>
</dbReference>
<dbReference type="AlphaFoldDB" id="A0A6A3AJP9"/>
<keyword evidence="4" id="KW-0433">Leucine-rich repeat</keyword>
<feature type="region of interest" description="Disordered" evidence="11">
    <location>
        <begin position="243"/>
        <end position="263"/>
    </location>
</feature>
<comment type="caution">
    <text evidence="13">The sequence shown here is derived from an EMBL/GenBank/DDBJ whole genome shotgun (WGS) entry which is preliminary data.</text>
</comment>
<reference evidence="13" key="1">
    <citation type="submission" date="2019-09" db="EMBL/GenBank/DDBJ databases">
        <title>Draft genome information of white flower Hibiscus syriacus.</title>
        <authorList>
            <person name="Kim Y.-M."/>
        </authorList>
    </citation>
    <scope>NUCLEOTIDE SEQUENCE [LARGE SCALE GENOMIC DNA]</scope>
    <source>
        <strain evidence="13">YM2019G1</strain>
    </source>
</reference>
<keyword evidence="6" id="KW-0677">Repeat</keyword>
<keyword evidence="9" id="KW-0675">Receptor</keyword>
<protein>
    <submittedName>
        <fullName evidence="13">Uncharacterized protein</fullName>
    </submittedName>
</protein>
<dbReference type="Gene3D" id="3.80.10.10">
    <property type="entry name" value="Ribonuclease Inhibitor"/>
    <property type="match status" value="1"/>
</dbReference>
<evidence type="ECO:0000256" key="1">
    <source>
        <dbReference type="ARBA" id="ARBA00004251"/>
    </source>
</evidence>
<keyword evidence="3" id="KW-1003">Cell membrane</keyword>
<evidence type="ECO:0000256" key="6">
    <source>
        <dbReference type="ARBA" id="ARBA00022737"/>
    </source>
</evidence>
<comment type="subcellular location">
    <subcellularLocation>
        <location evidence="1">Cell membrane</location>
        <topology evidence="1">Single-pass type I membrane protein</topology>
    </subcellularLocation>
</comment>
<proteinExistence type="inferred from homology"/>
<evidence type="ECO:0000256" key="10">
    <source>
        <dbReference type="ARBA" id="ARBA00023180"/>
    </source>
</evidence>